<keyword evidence="1" id="KW-0805">Transcription regulation</keyword>
<keyword evidence="7" id="KW-1185">Reference proteome</keyword>
<dbReference type="PROSITE" id="PS00463">
    <property type="entry name" value="ZN2_CY6_FUNGAL_1"/>
    <property type="match status" value="1"/>
</dbReference>
<reference evidence="6" key="1">
    <citation type="journal article" date="2023" name="Mol. Phylogenet. Evol.">
        <title>Genome-scale phylogeny and comparative genomics of the fungal order Sordariales.</title>
        <authorList>
            <person name="Hensen N."/>
            <person name="Bonometti L."/>
            <person name="Westerberg I."/>
            <person name="Brannstrom I.O."/>
            <person name="Guillou S."/>
            <person name="Cros-Aarteil S."/>
            <person name="Calhoun S."/>
            <person name="Haridas S."/>
            <person name="Kuo A."/>
            <person name="Mondo S."/>
            <person name="Pangilinan J."/>
            <person name="Riley R."/>
            <person name="LaButti K."/>
            <person name="Andreopoulos B."/>
            <person name="Lipzen A."/>
            <person name="Chen C."/>
            <person name="Yan M."/>
            <person name="Daum C."/>
            <person name="Ng V."/>
            <person name="Clum A."/>
            <person name="Steindorff A."/>
            <person name="Ohm R.A."/>
            <person name="Martin F."/>
            <person name="Silar P."/>
            <person name="Natvig D.O."/>
            <person name="Lalanne C."/>
            <person name="Gautier V."/>
            <person name="Ament-Velasquez S.L."/>
            <person name="Kruys A."/>
            <person name="Hutchinson M.I."/>
            <person name="Powell A.J."/>
            <person name="Barry K."/>
            <person name="Miller A.N."/>
            <person name="Grigoriev I.V."/>
            <person name="Debuchy R."/>
            <person name="Gladieux P."/>
            <person name="Hiltunen Thoren M."/>
            <person name="Johannesson H."/>
        </authorList>
    </citation>
    <scope>NUCLEOTIDE SEQUENCE</scope>
    <source>
        <strain evidence="6">PSN324</strain>
    </source>
</reference>
<dbReference type="SUPFAM" id="SSF57701">
    <property type="entry name" value="Zn2/Cys6 DNA-binding domain"/>
    <property type="match status" value="1"/>
</dbReference>
<dbReference type="Pfam" id="PF00172">
    <property type="entry name" value="Zn_clus"/>
    <property type="match status" value="1"/>
</dbReference>
<dbReference type="AlphaFoldDB" id="A0AAV9I5P9"/>
<evidence type="ECO:0000313" key="7">
    <source>
        <dbReference type="Proteomes" id="UP001321749"/>
    </source>
</evidence>
<evidence type="ECO:0000256" key="3">
    <source>
        <dbReference type="ARBA" id="ARBA00023242"/>
    </source>
</evidence>
<feature type="region of interest" description="Disordered" evidence="4">
    <location>
        <begin position="667"/>
        <end position="690"/>
    </location>
</feature>
<keyword evidence="3" id="KW-0539">Nucleus</keyword>
<evidence type="ECO:0000256" key="4">
    <source>
        <dbReference type="SAM" id="MobiDB-lite"/>
    </source>
</evidence>
<dbReference type="GO" id="GO:0008270">
    <property type="term" value="F:zinc ion binding"/>
    <property type="evidence" value="ECO:0007669"/>
    <property type="project" value="InterPro"/>
</dbReference>
<evidence type="ECO:0000256" key="1">
    <source>
        <dbReference type="ARBA" id="ARBA00023015"/>
    </source>
</evidence>
<organism evidence="6 7">
    <name type="scientific">Cladorrhinum samala</name>
    <dbReference type="NCBI Taxonomy" id="585594"/>
    <lineage>
        <taxon>Eukaryota</taxon>
        <taxon>Fungi</taxon>
        <taxon>Dikarya</taxon>
        <taxon>Ascomycota</taxon>
        <taxon>Pezizomycotina</taxon>
        <taxon>Sordariomycetes</taxon>
        <taxon>Sordariomycetidae</taxon>
        <taxon>Sordariales</taxon>
        <taxon>Podosporaceae</taxon>
        <taxon>Cladorrhinum</taxon>
    </lineage>
</organism>
<dbReference type="EMBL" id="MU864932">
    <property type="protein sequence ID" value="KAK4466356.1"/>
    <property type="molecule type" value="Genomic_DNA"/>
</dbReference>
<evidence type="ECO:0000259" key="5">
    <source>
        <dbReference type="PROSITE" id="PS00463"/>
    </source>
</evidence>
<evidence type="ECO:0000313" key="6">
    <source>
        <dbReference type="EMBL" id="KAK4466356.1"/>
    </source>
</evidence>
<sequence length="792" mass="87893">MDEISLQQTEAEARRRKVRKGTHSCWECRRRKIRCQFGAGDDAVCLPCQARGSMCRSQEYLDSSPPQIPDRRLAQRLAHLEELMAKVVDRVMPEARSGASSTQNLSRHASPTASNYTASGSVDDDDAGYGTPSSLRLGSHPRQHPNHHYGMPARAASADGTGRRGTGRDWLSKKDEISQALHNLFPPQQDVDAISKLSAGRYFAVSLFGCYRDQIEGRCENPDSLSVIPSPSSHPTVLARRLLQLCICIQYEPAATRDIQPLLQIRVPLLDHSQSIVSFVGKHVTDNDDLVATAEGLQALILLGCWHVNQGNPRTAWLTFRRAISLGILIGIDRPSSPAPANQLEFADPITPLATRPTPQALWYRINSYDRILSLMLDLPVGSHSNSFATEASMARDTPQERLARLHTVVARRIIERNTMLVQHQAKASSIYATTSQTDRELEGAARAMSPEWWTIPSLDSPDPAALFVRANRLLMQIHHFELRNMLHLPHTPWGPAKPSYSSPEGQQYEVPSSSTCYSASREILQRFIAFRSASSTAGWSNRQADHSGFVAAMTILLRHLHVEHDETVEAIREREEDRKLVEIARERMQHVAVVNKDKFCRECADAISQMLPVLLSSPDEQEDGQVARLVACEKDCDCTNQSMDSLKQCLSLNVPYFGLLRMHPLPAGGSGPPHRRKNVETGGGGGHGEYLHERTTQNFSAAGATGSNTIPRVSQMHLDYSIDPALGDHPHGGGFQPHPHTHGGMNMRYDTNQQANGGMTEMHLTNAPEDWVFQGIESSYWDLMNRNGMQG</sequence>
<protein>
    <submittedName>
        <fullName evidence="6">Transcription factor sdnS</fullName>
    </submittedName>
</protein>
<feature type="region of interest" description="Disordered" evidence="4">
    <location>
        <begin position="94"/>
        <end position="169"/>
    </location>
</feature>
<dbReference type="Proteomes" id="UP001321749">
    <property type="component" value="Unassembled WGS sequence"/>
</dbReference>
<dbReference type="InterPro" id="IPR001138">
    <property type="entry name" value="Zn2Cys6_DnaBD"/>
</dbReference>
<dbReference type="Gene3D" id="4.10.240.10">
    <property type="entry name" value="Zn(2)-C6 fungal-type DNA-binding domain"/>
    <property type="match status" value="1"/>
</dbReference>
<dbReference type="GO" id="GO:0000981">
    <property type="term" value="F:DNA-binding transcription factor activity, RNA polymerase II-specific"/>
    <property type="evidence" value="ECO:0007669"/>
    <property type="project" value="InterPro"/>
</dbReference>
<feature type="domain" description="Zn(2)-C6 fungal-type" evidence="5">
    <location>
        <begin position="24"/>
        <end position="55"/>
    </location>
</feature>
<feature type="compositionally biased region" description="Polar residues" evidence="4">
    <location>
        <begin position="98"/>
        <end position="120"/>
    </location>
</feature>
<dbReference type="CDD" id="cd00067">
    <property type="entry name" value="GAL4"/>
    <property type="match status" value="1"/>
</dbReference>
<name>A0AAV9I5P9_9PEZI</name>
<reference evidence="6" key="2">
    <citation type="submission" date="2023-06" db="EMBL/GenBank/DDBJ databases">
        <authorList>
            <consortium name="Lawrence Berkeley National Laboratory"/>
            <person name="Mondo S.J."/>
            <person name="Hensen N."/>
            <person name="Bonometti L."/>
            <person name="Westerberg I."/>
            <person name="Brannstrom I.O."/>
            <person name="Guillou S."/>
            <person name="Cros-Aarteil S."/>
            <person name="Calhoun S."/>
            <person name="Haridas S."/>
            <person name="Kuo A."/>
            <person name="Pangilinan J."/>
            <person name="Riley R."/>
            <person name="Labutti K."/>
            <person name="Andreopoulos B."/>
            <person name="Lipzen A."/>
            <person name="Chen C."/>
            <person name="Yanf M."/>
            <person name="Daum C."/>
            <person name="Ng V."/>
            <person name="Clum A."/>
            <person name="Steindorff A."/>
            <person name="Ohm R."/>
            <person name="Martin F."/>
            <person name="Silar P."/>
            <person name="Natvig D."/>
            <person name="Lalanne C."/>
            <person name="Gautier V."/>
            <person name="Ament-Velasquez S.L."/>
            <person name="Kruys A."/>
            <person name="Hutchinson M.I."/>
            <person name="Powell A.J."/>
            <person name="Barry K."/>
            <person name="Miller A.N."/>
            <person name="Grigoriev I.V."/>
            <person name="Debuchy R."/>
            <person name="Gladieux P."/>
            <person name="Thoren M.H."/>
            <person name="Johannesson H."/>
        </authorList>
    </citation>
    <scope>NUCLEOTIDE SEQUENCE</scope>
    <source>
        <strain evidence="6">PSN324</strain>
    </source>
</reference>
<proteinExistence type="predicted"/>
<dbReference type="PANTHER" id="PTHR47840">
    <property type="entry name" value="ZN(II)2CYS6 TRANSCRIPTION FACTOR (EUROFUNG)-RELATED"/>
    <property type="match status" value="1"/>
</dbReference>
<dbReference type="SMART" id="SM00066">
    <property type="entry name" value="GAL4"/>
    <property type="match status" value="1"/>
</dbReference>
<gene>
    <name evidence="6" type="ORF">QBC42DRAFT_327734</name>
</gene>
<dbReference type="PANTHER" id="PTHR47840:SF1">
    <property type="entry name" value="ZN(II)2CYS6 TRANSCRIPTION FACTOR (EUROFUNG)"/>
    <property type="match status" value="1"/>
</dbReference>
<keyword evidence="2" id="KW-0804">Transcription</keyword>
<dbReference type="CDD" id="cd12148">
    <property type="entry name" value="fungal_TF_MHR"/>
    <property type="match status" value="1"/>
</dbReference>
<comment type="caution">
    <text evidence="6">The sequence shown here is derived from an EMBL/GenBank/DDBJ whole genome shotgun (WGS) entry which is preliminary data.</text>
</comment>
<accession>A0AAV9I5P9</accession>
<dbReference type="InterPro" id="IPR036864">
    <property type="entry name" value="Zn2-C6_fun-type_DNA-bd_sf"/>
</dbReference>
<evidence type="ECO:0000256" key="2">
    <source>
        <dbReference type="ARBA" id="ARBA00023163"/>
    </source>
</evidence>